<proteinExistence type="predicted"/>
<dbReference type="SUPFAM" id="SSF53098">
    <property type="entry name" value="Ribonuclease H-like"/>
    <property type="match status" value="1"/>
</dbReference>
<evidence type="ECO:0000313" key="2">
    <source>
        <dbReference type="RefSeq" id="XP_013779993.1"/>
    </source>
</evidence>
<evidence type="ECO:0000313" key="1">
    <source>
        <dbReference type="Proteomes" id="UP000694941"/>
    </source>
</evidence>
<dbReference type="InterPro" id="IPR012337">
    <property type="entry name" value="RNaseH-like_sf"/>
</dbReference>
<dbReference type="GeneID" id="106464406"/>
<accession>A0ABM1BDV6</accession>
<reference evidence="2" key="1">
    <citation type="submission" date="2025-08" db="UniProtKB">
        <authorList>
            <consortium name="RefSeq"/>
        </authorList>
    </citation>
    <scope>IDENTIFICATION</scope>
    <source>
        <tissue evidence="2">Muscle</tissue>
    </source>
</reference>
<dbReference type="RefSeq" id="XP_013779993.1">
    <property type="nucleotide sequence ID" value="XM_013924539.1"/>
</dbReference>
<organism evidence="1 2">
    <name type="scientific">Limulus polyphemus</name>
    <name type="common">Atlantic horseshoe crab</name>
    <dbReference type="NCBI Taxonomy" id="6850"/>
    <lineage>
        <taxon>Eukaryota</taxon>
        <taxon>Metazoa</taxon>
        <taxon>Ecdysozoa</taxon>
        <taxon>Arthropoda</taxon>
        <taxon>Chelicerata</taxon>
        <taxon>Merostomata</taxon>
        <taxon>Xiphosura</taxon>
        <taxon>Limulidae</taxon>
        <taxon>Limulus</taxon>
    </lineage>
</organism>
<keyword evidence="1" id="KW-1185">Reference proteome</keyword>
<gene>
    <name evidence="2" type="primary">LOC106464406</name>
</gene>
<dbReference type="Proteomes" id="UP000694941">
    <property type="component" value="Unplaced"/>
</dbReference>
<protein>
    <submittedName>
        <fullName evidence="2">Zinc finger MYM-type protein 1-like</fullName>
    </submittedName>
</protein>
<sequence length="296" mass="34147">MGAAEINVREHFLGFVLLNDTPGTFMTESILHQHEELSLSLENLRGQGYDNGSNMKGKYNGVQKRIMDTNPQALFVPWYSHSLNLVVNDAARRCLEATSFFDLFQRICAFFSGSTHHWYVLLHHVSCLTVKPLSETRWESCTDTLKPLHYHIGDIYDAIMEIADDITLTGSSGNAARIEAKAFANGYSNFKFFVSLTVWYNILFEVNVRSKQLQAKEYDVHSVFKQLEQTKKFLIECRIDQGFEKTLVDTCELAEELEIFTSFEPESVHIKRKKRQFAHEAEYQPVHMKQKTNVFI</sequence>
<name>A0ABM1BDV6_LIMPO</name>
<dbReference type="PANTHER" id="PTHR45749:SF35">
    <property type="entry name" value="AC-LIKE TRANSPOSASE-RELATED"/>
    <property type="match status" value="1"/>
</dbReference>
<dbReference type="PANTHER" id="PTHR45749">
    <property type="match status" value="1"/>
</dbReference>